<dbReference type="Pfam" id="PF00400">
    <property type="entry name" value="WD40"/>
    <property type="match status" value="4"/>
</dbReference>
<dbReference type="GO" id="GO:0005814">
    <property type="term" value="C:centriole"/>
    <property type="evidence" value="ECO:0007669"/>
    <property type="project" value="TreeGrafter"/>
</dbReference>
<keyword evidence="4" id="KW-1185">Reference proteome</keyword>
<dbReference type="EMBL" id="JABSTV010001246">
    <property type="protein sequence ID" value="KAH7977037.1"/>
    <property type="molecule type" value="Genomic_DNA"/>
</dbReference>
<reference evidence="3" key="2">
    <citation type="submission" date="2021-09" db="EMBL/GenBank/DDBJ databases">
        <authorList>
            <person name="Jia N."/>
            <person name="Wang J."/>
            <person name="Shi W."/>
            <person name="Du L."/>
            <person name="Sun Y."/>
            <person name="Zhan W."/>
            <person name="Jiang J."/>
            <person name="Wang Q."/>
            <person name="Zhang B."/>
            <person name="Ji P."/>
            <person name="Sakyi L.B."/>
            <person name="Cui X."/>
            <person name="Yuan T."/>
            <person name="Jiang B."/>
            <person name="Yang W."/>
            <person name="Lam T.T.-Y."/>
            <person name="Chang Q."/>
            <person name="Ding S."/>
            <person name="Wang X."/>
            <person name="Zhu J."/>
            <person name="Ruan X."/>
            <person name="Zhao L."/>
            <person name="Wei J."/>
            <person name="Que T."/>
            <person name="Du C."/>
            <person name="Cheng J."/>
            <person name="Dai P."/>
            <person name="Han X."/>
            <person name="Huang E."/>
            <person name="Gao Y."/>
            <person name="Liu J."/>
            <person name="Shao H."/>
            <person name="Ye R."/>
            <person name="Li L."/>
            <person name="Wei W."/>
            <person name="Wang X."/>
            <person name="Wang C."/>
            <person name="Huo Q."/>
            <person name="Li W."/>
            <person name="Guo W."/>
            <person name="Chen H."/>
            <person name="Chen S."/>
            <person name="Zhou L."/>
            <person name="Zhou L."/>
            <person name="Ni X."/>
            <person name="Tian J."/>
            <person name="Zhou Y."/>
            <person name="Sheng Y."/>
            <person name="Liu T."/>
            <person name="Pan Y."/>
            <person name="Xia L."/>
            <person name="Li J."/>
            <person name="Zhao F."/>
            <person name="Cao W."/>
        </authorList>
    </citation>
    <scope>NUCLEOTIDE SEQUENCE</scope>
    <source>
        <strain evidence="3">Rsan-2018</strain>
        <tissue evidence="3">Larvae</tissue>
    </source>
</reference>
<dbReference type="InterPro" id="IPR052818">
    <property type="entry name" value="NEDD1_Spindle_Assembly"/>
</dbReference>
<dbReference type="PANTHER" id="PTHR44414:SF1">
    <property type="entry name" value="PROTEIN NEDD1"/>
    <property type="match status" value="1"/>
</dbReference>
<accession>A0A9D4T670</accession>
<keyword evidence="2" id="KW-0175">Coiled coil</keyword>
<dbReference type="GO" id="GO:0000278">
    <property type="term" value="P:mitotic cell cycle"/>
    <property type="evidence" value="ECO:0007669"/>
    <property type="project" value="TreeGrafter"/>
</dbReference>
<dbReference type="InterPro" id="IPR001680">
    <property type="entry name" value="WD40_rpt"/>
</dbReference>
<gene>
    <name evidence="3" type="ORF">HPB52_023219</name>
</gene>
<dbReference type="PROSITE" id="PS50082">
    <property type="entry name" value="WD_REPEATS_2"/>
    <property type="match status" value="1"/>
</dbReference>
<proteinExistence type="predicted"/>
<dbReference type="GO" id="GO:0000922">
    <property type="term" value="C:spindle pole"/>
    <property type="evidence" value="ECO:0007669"/>
    <property type="project" value="TreeGrafter"/>
</dbReference>
<name>A0A9D4T670_RHISA</name>
<keyword evidence="1" id="KW-0853">WD repeat</keyword>
<sequence>MFATAGEDVQLWCSSSLQSRLRFDVDESRVRTVTCVSWSADGQRLASVSQFCNFVNITDFTKTEHRHARTKVEPHKEKVTCVSYNENDSFVASGAYDGSVALLSVDTRTSRNLSAPTGKAVVGLQWSSHSKFKLVTTSMDGYLCIWDSSTRCLKSKHAVHPVRGSSCLSLSPINESLAVTAGHDSCLVLFDMLTTTKQASVATPETLESVAFLPDGQRVLAGGTSGRVYLYDLRNTRQTPPSVFNAHSKPVAAVATMRSQEVEAQDVERHAEDSALAERLCRIEGMLSDQAHSLDAHKRCADDRLRRIDNHLLHVHMQMTVMQHSFMKDIQAMLQQVFDEVATLRAEIAELRGDS</sequence>
<dbReference type="PANTHER" id="PTHR44414">
    <property type="entry name" value="PROTEIN NEDD1"/>
    <property type="match status" value="1"/>
</dbReference>
<dbReference type="GO" id="GO:0036064">
    <property type="term" value="C:ciliary basal body"/>
    <property type="evidence" value="ECO:0007669"/>
    <property type="project" value="TreeGrafter"/>
</dbReference>
<feature type="coiled-coil region" evidence="2">
    <location>
        <begin position="327"/>
        <end position="354"/>
    </location>
</feature>
<dbReference type="Gene3D" id="2.130.10.10">
    <property type="entry name" value="YVTN repeat-like/Quinoprotein amine dehydrogenase"/>
    <property type="match status" value="2"/>
</dbReference>
<protein>
    <submittedName>
        <fullName evidence="3">Uncharacterized protein</fullName>
    </submittedName>
</protein>
<dbReference type="GO" id="GO:0005813">
    <property type="term" value="C:centrosome"/>
    <property type="evidence" value="ECO:0007669"/>
    <property type="project" value="TreeGrafter"/>
</dbReference>
<comment type="caution">
    <text evidence="3">The sequence shown here is derived from an EMBL/GenBank/DDBJ whole genome shotgun (WGS) entry which is preliminary data.</text>
</comment>
<feature type="repeat" description="WD" evidence="1">
    <location>
        <begin position="72"/>
        <end position="113"/>
    </location>
</feature>
<dbReference type="Proteomes" id="UP000821837">
    <property type="component" value="Chromosome 10"/>
</dbReference>
<evidence type="ECO:0000256" key="2">
    <source>
        <dbReference type="SAM" id="Coils"/>
    </source>
</evidence>
<evidence type="ECO:0000313" key="3">
    <source>
        <dbReference type="EMBL" id="KAH7977037.1"/>
    </source>
</evidence>
<evidence type="ECO:0000256" key="1">
    <source>
        <dbReference type="PROSITE-ProRule" id="PRU00221"/>
    </source>
</evidence>
<dbReference type="GO" id="GO:0043015">
    <property type="term" value="F:gamma-tubulin binding"/>
    <property type="evidence" value="ECO:0007669"/>
    <property type="project" value="TreeGrafter"/>
</dbReference>
<evidence type="ECO:0000313" key="4">
    <source>
        <dbReference type="Proteomes" id="UP000821837"/>
    </source>
</evidence>
<dbReference type="AlphaFoldDB" id="A0A9D4T670"/>
<dbReference type="VEuPathDB" id="VectorBase:RSAN_033262"/>
<dbReference type="SUPFAM" id="SSF50978">
    <property type="entry name" value="WD40 repeat-like"/>
    <property type="match status" value="1"/>
</dbReference>
<reference evidence="3" key="1">
    <citation type="journal article" date="2020" name="Cell">
        <title>Large-Scale Comparative Analyses of Tick Genomes Elucidate Their Genetic Diversity and Vector Capacities.</title>
        <authorList>
            <consortium name="Tick Genome and Microbiome Consortium (TIGMIC)"/>
            <person name="Jia N."/>
            <person name="Wang J."/>
            <person name="Shi W."/>
            <person name="Du L."/>
            <person name="Sun Y."/>
            <person name="Zhan W."/>
            <person name="Jiang J.F."/>
            <person name="Wang Q."/>
            <person name="Zhang B."/>
            <person name="Ji P."/>
            <person name="Bell-Sakyi L."/>
            <person name="Cui X.M."/>
            <person name="Yuan T.T."/>
            <person name="Jiang B.G."/>
            <person name="Yang W.F."/>
            <person name="Lam T.T."/>
            <person name="Chang Q.C."/>
            <person name="Ding S.J."/>
            <person name="Wang X.J."/>
            <person name="Zhu J.G."/>
            <person name="Ruan X.D."/>
            <person name="Zhao L."/>
            <person name="Wei J.T."/>
            <person name="Ye R.Z."/>
            <person name="Que T.C."/>
            <person name="Du C.H."/>
            <person name="Zhou Y.H."/>
            <person name="Cheng J.X."/>
            <person name="Dai P.F."/>
            <person name="Guo W.B."/>
            <person name="Han X.H."/>
            <person name="Huang E.J."/>
            <person name="Li L.F."/>
            <person name="Wei W."/>
            <person name="Gao Y.C."/>
            <person name="Liu J.Z."/>
            <person name="Shao H.Z."/>
            <person name="Wang X."/>
            <person name="Wang C.C."/>
            <person name="Yang T.C."/>
            <person name="Huo Q.B."/>
            <person name="Li W."/>
            <person name="Chen H.Y."/>
            <person name="Chen S.E."/>
            <person name="Zhou L.G."/>
            <person name="Ni X.B."/>
            <person name="Tian J.H."/>
            <person name="Sheng Y."/>
            <person name="Liu T."/>
            <person name="Pan Y.S."/>
            <person name="Xia L.Y."/>
            <person name="Li J."/>
            <person name="Zhao F."/>
            <person name="Cao W.C."/>
        </authorList>
    </citation>
    <scope>NUCLEOTIDE SEQUENCE</scope>
    <source>
        <strain evidence="3">Rsan-2018</strain>
    </source>
</reference>
<dbReference type="InterPro" id="IPR015943">
    <property type="entry name" value="WD40/YVTN_repeat-like_dom_sf"/>
</dbReference>
<dbReference type="GO" id="GO:0005737">
    <property type="term" value="C:cytoplasm"/>
    <property type="evidence" value="ECO:0007669"/>
    <property type="project" value="TreeGrafter"/>
</dbReference>
<dbReference type="GO" id="GO:0007020">
    <property type="term" value="P:microtubule nucleation"/>
    <property type="evidence" value="ECO:0007669"/>
    <property type="project" value="TreeGrafter"/>
</dbReference>
<dbReference type="InterPro" id="IPR036322">
    <property type="entry name" value="WD40_repeat_dom_sf"/>
</dbReference>
<dbReference type="SMART" id="SM00320">
    <property type="entry name" value="WD40"/>
    <property type="match status" value="5"/>
</dbReference>
<organism evidence="3 4">
    <name type="scientific">Rhipicephalus sanguineus</name>
    <name type="common">Brown dog tick</name>
    <name type="synonym">Ixodes sanguineus</name>
    <dbReference type="NCBI Taxonomy" id="34632"/>
    <lineage>
        <taxon>Eukaryota</taxon>
        <taxon>Metazoa</taxon>
        <taxon>Ecdysozoa</taxon>
        <taxon>Arthropoda</taxon>
        <taxon>Chelicerata</taxon>
        <taxon>Arachnida</taxon>
        <taxon>Acari</taxon>
        <taxon>Parasitiformes</taxon>
        <taxon>Ixodida</taxon>
        <taxon>Ixodoidea</taxon>
        <taxon>Ixodidae</taxon>
        <taxon>Rhipicephalinae</taxon>
        <taxon>Rhipicephalus</taxon>
        <taxon>Rhipicephalus</taxon>
    </lineage>
</organism>